<organism evidence="3 4">
    <name type="scientific">Candidatus Phycosocius bacilliformis</name>
    <dbReference type="NCBI Taxonomy" id="1445552"/>
    <lineage>
        <taxon>Bacteria</taxon>
        <taxon>Pseudomonadati</taxon>
        <taxon>Pseudomonadota</taxon>
        <taxon>Alphaproteobacteria</taxon>
        <taxon>Caulobacterales</taxon>
        <taxon>Caulobacterales incertae sedis</taxon>
        <taxon>Candidatus Phycosocius</taxon>
    </lineage>
</organism>
<dbReference type="PROSITE" id="PS51257">
    <property type="entry name" value="PROKAR_LIPOPROTEIN"/>
    <property type="match status" value="1"/>
</dbReference>
<dbReference type="AlphaFoldDB" id="A0A2P2E8F8"/>
<sequence length="466" mass="48927">MNLMSRRLRALGLASASAVFLLAGCAGLQDRASGLWPFGRDAAKNAIAEDKERVSVLGLEEKLTKDPALENVPVTIPAAQELANWTNPGGVTNNAPQNIAGSGPLAIEWRRKIGQGAGARGAITATPIIADGKLFVLDARSTVHAVDLVSGRPIWRKSLVPVVQTRSRFFSRNESTAIGGGIAFGEGKIFAATGFGNLVALNADSGQEAWRIDAGSPIHASPLVGGGRVFITSNDSELFAVEANSGTIQWTQSAIAEPARMLSSPSPALVAETIVAPFASGEVIAYLSANGRRLWSEALTRAGNANSLSTINDIAGRPVVAGGIVYAASQSGTLAAIELRTGTRVWDKPIASIQTPLLAGDFLYVVSISGELVALDAKTGGVKWTRQLQAYRNEKKKKNLISWTGPVMVGGRLVLANSLGRIEVIKPEDGSTIVTRDAKDPIFVPPAVANGTVYFYTQDGVVVAVR</sequence>
<dbReference type="PANTHER" id="PTHR34512">
    <property type="entry name" value="CELL SURFACE PROTEIN"/>
    <property type="match status" value="1"/>
</dbReference>
<gene>
    <name evidence="3" type="primary">bamB</name>
    <name evidence="3" type="ORF">PbB2_01002</name>
</gene>
<keyword evidence="4" id="KW-1185">Reference proteome</keyword>
<evidence type="ECO:0000256" key="1">
    <source>
        <dbReference type="SAM" id="SignalP"/>
    </source>
</evidence>
<dbReference type="InterPro" id="IPR018391">
    <property type="entry name" value="PQQ_b-propeller_rpt"/>
</dbReference>
<evidence type="ECO:0000313" key="4">
    <source>
        <dbReference type="Proteomes" id="UP000245086"/>
    </source>
</evidence>
<dbReference type="RefSeq" id="WP_108984188.1">
    <property type="nucleotide sequence ID" value="NZ_BFBR01000002.1"/>
</dbReference>
<feature type="chain" id="PRO_5015166464" evidence="1">
    <location>
        <begin position="29"/>
        <end position="466"/>
    </location>
</feature>
<dbReference type="InterPro" id="IPR011047">
    <property type="entry name" value="Quinoprotein_ADH-like_sf"/>
</dbReference>
<comment type="caution">
    <text evidence="3">The sequence shown here is derived from an EMBL/GenBank/DDBJ whole genome shotgun (WGS) entry which is preliminary data.</text>
</comment>
<dbReference type="Pfam" id="PF13360">
    <property type="entry name" value="PQQ_2"/>
    <property type="match status" value="2"/>
</dbReference>
<name>A0A2P2E8F8_9PROT</name>
<evidence type="ECO:0000313" key="3">
    <source>
        <dbReference type="EMBL" id="GBF57337.1"/>
    </source>
</evidence>
<reference evidence="3 4" key="1">
    <citation type="journal article" date="2018" name="Genome Announc.">
        <title>Draft Genome Sequence of "Candidatus Phycosocius bacilliformis," an Alphaproteobacterial Ectosymbiont of the Hydrocarbon-Producing Green Alga Botryococcus braunii.</title>
        <authorList>
            <person name="Tanabe Y."/>
            <person name="Yamaguchi H."/>
            <person name="Watanabe M.M."/>
        </authorList>
    </citation>
    <scope>NUCLEOTIDE SEQUENCE [LARGE SCALE GENOMIC DNA]</scope>
    <source>
        <strain evidence="3 4">BOTRYCO-2</strain>
    </source>
</reference>
<feature type="signal peptide" evidence="1">
    <location>
        <begin position="1"/>
        <end position="28"/>
    </location>
</feature>
<dbReference type="EMBL" id="BFBR01000002">
    <property type="protein sequence ID" value="GBF57337.1"/>
    <property type="molecule type" value="Genomic_DNA"/>
</dbReference>
<dbReference type="InterPro" id="IPR002372">
    <property type="entry name" value="PQQ_rpt_dom"/>
</dbReference>
<dbReference type="OrthoDB" id="5290752at2"/>
<feature type="domain" description="Pyrrolo-quinoline quinone repeat" evidence="2">
    <location>
        <begin position="140"/>
        <end position="385"/>
    </location>
</feature>
<dbReference type="PANTHER" id="PTHR34512:SF30">
    <property type="entry name" value="OUTER MEMBRANE PROTEIN ASSEMBLY FACTOR BAMB"/>
    <property type="match status" value="1"/>
</dbReference>
<dbReference type="InterPro" id="IPR015943">
    <property type="entry name" value="WD40/YVTN_repeat-like_dom_sf"/>
</dbReference>
<feature type="domain" description="Pyrrolo-quinoline quinone repeat" evidence="2">
    <location>
        <begin position="405"/>
        <end position="465"/>
    </location>
</feature>
<dbReference type="SUPFAM" id="SSF50998">
    <property type="entry name" value="Quinoprotein alcohol dehydrogenase-like"/>
    <property type="match status" value="1"/>
</dbReference>
<protein>
    <submittedName>
        <fullName evidence="3">Outer membrane protein assembly factor BamB</fullName>
    </submittedName>
</protein>
<dbReference type="Proteomes" id="UP000245086">
    <property type="component" value="Unassembled WGS sequence"/>
</dbReference>
<accession>A0A2P2E8F8</accession>
<evidence type="ECO:0000259" key="2">
    <source>
        <dbReference type="Pfam" id="PF13360"/>
    </source>
</evidence>
<dbReference type="Gene3D" id="2.130.10.10">
    <property type="entry name" value="YVTN repeat-like/Quinoprotein amine dehydrogenase"/>
    <property type="match status" value="1"/>
</dbReference>
<keyword evidence="1" id="KW-0732">Signal</keyword>
<dbReference type="SMART" id="SM00564">
    <property type="entry name" value="PQQ"/>
    <property type="match status" value="6"/>
</dbReference>
<proteinExistence type="predicted"/>